<dbReference type="SUPFAM" id="SSF53254">
    <property type="entry name" value="Phosphoglycerate mutase-like"/>
    <property type="match status" value="1"/>
</dbReference>
<reference evidence="3 5" key="2">
    <citation type="submission" date="2016-10" db="EMBL/GenBank/DDBJ databases">
        <authorList>
            <person name="de Groot N.N."/>
        </authorList>
    </citation>
    <scope>NUCLEOTIDE SEQUENCE [LARGE SCALE GENOMIC DNA]</scope>
    <source>
        <strain evidence="3 5">DSM 25947</strain>
    </source>
</reference>
<dbReference type="Gene3D" id="3.40.50.1240">
    <property type="entry name" value="Phosphoglycerate mutase-like"/>
    <property type="match status" value="1"/>
</dbReference>
<sequence>MKIYTIRHSSVNVKPGICYGQTDVDVAESFYEEQKRLSQELAQVSFDAVWSSPLLRCRKLAESLFPNKAIHFDSRLKELNFGDWEMLPWDEIYAQPEGKDWMDNYQILPTKNGESYPEMVARVSAIFNAIKNENAENIAIVAHAGVIRILKSVIENRPISELFENFKPAYASCTVFEINQHD</sequence>
<evidence type="ECO:0000313" key="2">
    <source>
        <dbReference type="EMBL" id="AHW60333.1"/>
    </source>
</evidence>
<dbReference type="Proteomes" id="UP000023772">
    <property type="component" value="Chromosome"/>
</dbReference>
<organism evidence="3 5">
    <name type="scientific">Draconibacterium orientale</name>
    <dbReference type="NCBI Taxonomy" id="1168034"/>
    <lineage>
        <taxon>Bacteria</taxon>
        <taxon>Pseudomonadati</taxon>
        <taxon>Bacteroidota</taxon>
        <taxon>Bacteroidia</taxon>
        <taxon>Marinilabiliales</taxon>
        <taxon>Prolixibacteraceae</taxon>
        <taxon>Draconibacterium</taxon>
    </lineage>
</organism>
<reference evidence="2 4" key="1">
    <citation type="submission" date="2014-03" db="EMBL/GenBank/DDBJ databases">
        <title>Complete genome sequence of a deeply braunched marine Bacteroidia bacterium Draconibacterium orientale type strain FH5T.</title>
        <authorList>
            <person name="Li X."/>
            <person name="Wang X."/>
            <person name="Xie Z."/>
            <person name="Du Z."/>
            <person name="Chen G."/>
        </authorList>
    </citation>
    <scope>NUCLEOTIDE SEQUENCE [LARGE SCALE GENOMIC DNA]</scope>
    <source>
        <strain evidence="2 4">FH5</strain>
    </source>
</reference>
<dbReference type="OrthoDB" id="9782128at2"/>
<evidence type="ECO:0000256" key="1">
    <source>
        <dbReference type="NCBIfam" id="TIGR03162"/>
    </source>
</evidence>
<evidence type="ECO:0000313" key="3">
    <source>
        <dbReference type="EMBL" id="SET96414.1"/>
    </source>
</evidence>
<dbReference type="RefSeq" id="WP_051567873.1">
    <property type="nucleotide sequence ID" value="NZ_FOHT01000032.1"/>
</dbReference>
<name>X5DC12_9BACT</name>
<dbReference type="GO" id="GO:0043755">
    <property type="term" value="F:alpha-ribazole phosphatase activity"/>
    <property type="evidence" value="ECO:0007669"/>
    <property type="project" value="UniProtKB-UniRule"/>
</dbReference>
<accession>X5DC12</accession>
<dbReference type="InterPro" id="IPR017578">
    <property type="entry name" value="Ribazole_CobC"/>
</dbReference>
<dbReference type="InterPro" id="IPR013078">
    <property type="entry name" value="His_Pase_superF_clade-1"/>
</dbReference>
<dbReference type="Pfam" id="PF00300">
    <property type="entry name" value="His_Phos_1"/>
    <property type="match status" value="1"/>
</dbReference>
<dbReference type="EMBL" id="FOHT01000032">
    <property type="protein sequence ID" value="SET96414.1"/>
    <property type="molecule type" value="Genomic_DNA"/>
</dbReference>
<dbReference type="Proteomes" id="UP000181981">
    <property type="component" value="Unassembled WGS sequence"/>
</dbReference>
<dbReference type="InterPro" id="IPR050275">
    <property type="entry name" value="PGM_Phosphatase"/>
</dbReference>
<keyword evidence="4" id="KW-1185">Reference proteome</keyword>
<gene>
    <name evidence="2" type="ORF">FH5T_13765</name>
    <name evidence="3" type="ORF">SAMN05444285_13217</name>
</gene>
<dbReference type="GO" id="GO:0009236">
    <property type="term" value="P:cobalamin biosynthetic process"/>
    <property type="evidence" value="ECO:0007669"/>
    <property type="project" value="UniProtKB-UniRule"/>
</dbReference>
<dbReference type="AlphaFoldDB" id="X5DC12"/>
<dbReference type="GO" id="GO:0005737">
    <property type="term" value="C:cytoplasm"/>
    <property type="evidence" value="ECO:0007669"/>
    <property type="project" value="TreeGrafter"/>
</dbReference>
<protein>
    <recommendedName>
        <fullName evidence="1">Alpha-ribazole phosphatase</fullName>
        <ecNumber evidence="1">3.1.3.73</ecNumber>
    </recommendedName>
</protein>
<dbReference type="PANTHER" id="PTHR48100:SF1">
    <property type="entry name" value="HISTIDINE PHOSPHATASE FAMILY PROTEIN-RELATED"/>
    <property type="match status" value="1"/>
</dbReference>
<dbReference type="STRING" id="1168034.FH5T_13765"/>
<dbReference type="EC" id="3.1.3.73" evidence="1"/>
<dbReference type="CDD" id="cd07067">
    <property type="entry name" value="HP_PGM_like"/>
    <property type="match status" value="1"/>
</dbReference>
<dbReference type="NCBIfam" id="TIGR03162">
    <property type="entry name" value="ribazole_cobC"/>
    <property type="match status" value="1"/>
</dbReference>
<dbReference type="InterPro" id="IPR029033">
    <property type="entry name" value="His_PPase_superfam"/>
</dbReference>
<proteinExistence type="predicted"/>
<dbReference type="KEGG" id="dori:FH5T_13765"/>
<evidence type="ECO:0000313" key="5">
    <source>
        <dbReference type="Proteomes" id="UP000181981"/>
    </source>
</evidence>
<evidence type="ECO:0000313" key="4">
    <source>
        <dbReference type="Proteomes" id="UP000023772"/>
    </source>
</evidence>
<dbReference type="HOGENOM" id="CLU_033323_8_3_10"/>
<dbReference type="PANTHER" id="PTHR48100">
    <property type="entry name" value="BROAD-SPECIFICITY PHOSPHATASE YOR283W-RELATED"/>
    <property type="match status" value="1"/>
</dbReference>
<dbReference type="eggNOG" id="COG0406">
    <property type="taxonomic scope" value="Bacteria"/>
</dbReference>
<dbReference type="SMART" id="SM00855">
    <property type="entry name" value="PGAM"/>
    <property type="match status" value="1"/>
</dbReference>
<dbReference type="EMBL" id="CP007451">
    <property type="protein sequence ID" value="AHW60333.1"/>
    <property type="molecule type" value="Genomic_DNA"/>
</dbReference>